<comment type="caution">
    <text evidence="3">The sequence shown here is derived from an EMBL/GenBank/DDBJ whole genome shotgun (WGS) entry which is preliminary data.</text>
</comment>
<accession>A0A812TQY7</accession>
<reference evidence="3" key="1">
    <citation type="submission" date="2021-02" db="EMBL/GenBank/DDBJ databases">
        <authorList>
            <person name="Dougan E. K."/>
            <person name="Rhodes N."/>
            <person name="Thang M."/>
            <person name="Chan C."/>
        </authorList>
    </citation>
    <scope>NUCLEOTIDE SEQUENCE</scope>
</reference>
<evidence type="ECO:0000256" key="1">
    <source>
        <dbReference type="SAM" id="MobiDB-lite"/>
    </source>
</evidence>
<dbReference type="Proteomes" id="UP000601435">
    <property type="component" value="Unassembled WGS sequence"/>
</dbReference>
<evidence type="ECO:0000313" key="3">
    <source>
        <dbReference type="EMBL" id="CAE7532560.1"/>
    </source>
</evidence>
<name>A0A812TQY7_9DINO</name>
<dbReference type="AlphaFoldDB" id="A0A812TQY7"/>
<evidence type="ECO:0000313" key="4">
    <source>
        <dbReference type="Proteomes" id="UP000601435"/>
    </source>
</evidence>
<feature type="transmembrane region" description="Helical" evidence="2">
    <location>
        <begin position="124"/>
        <end position="142"/>
    </location>
</feature>
<evidence type="ECO:0000256" key="2">
    <source>
        <dbReference type="SAM" id="Phobius"/>
    </source>
</evidence>
<sequence>MAVGSSRMQRAVSARSSRAARVALIAAAALAVLTEALQAFAAPTRRTLAGPERPAGAALVIRHAAAIPPPKGGGDGGDEEDKQPKIELASVEEAAEKVSRTSEVVNDITRQASFEFRKIFGFDLLPTLAVLFFAWVLIDYVLKNTTFGFYLGF</sequence>
<keyword evidence="2" id="KW-0472">Membrane</keyword>
<gene>
    <name evidence="3" type="primary">cak1-1</name>
    <name evidence="3" type="ORF">SNEC2469_LOCUS15310</name>
</gene>
<organism evidence="3 4">
    <name type="scientific">Symbiodinium necroappetens</name>
    <dbReference type="NCBI Taxonomy" id="1628268"/>
    <lineage>
        <taxon>Eukaryota</taxon>
        <taxon>Sar</taxon>
        <taxon>Alveolata</taxon>
        <taxon>Dinophyceae</taxon>
        <taxon>Suessiales</taxon>
        <taxon>Symbiodiniaceae</taxon>
        <taxon>Symbiodinium</taxon>
    </lineage>
</organism>
<keyword evidence="4" id="KW-1185">Reference proteome</keyword>
<feature type="region of interest" description="Disordered" evidence="1">
    <location>
        <begin position="66"/>
        <end position="85"/>
    </location>
</feature>
<dbReference type="EMBL" id="CAJNJA010024808">
    <property type="protein sequence ID" value="CAE7532560.1"/>
    <property type="molecule type" value="Genomic_DNA"/>
</dbReference>
<protein>
    <submittedName>
        <fullName evidence="3">Cak1-1 protein</fullName>
    </submittedName>
</protein>
<proteinExistence type="predicted"/>
<keyword evidence="2" id="KW-0812">Transmembrane</keyword>
<keyword evidence="2" id="KW-1133">Transmembrane helix</keyword>